<dbReference type="PANTHER" id="PTHR12112">
    <property type="entry name" value="BNIP - RELATED"/>
    <property type="match status" value="1"/>
</dbReference>
<accession>A0AAD7KND0</accession>
<dbReference type="GO" id="GO:0004309">
    <property type="term" value="F:exopolyphosphatase activity"/>
    <property type="evidence" value="ECO:0007669"/>
    <property type="project" value="TreeGrafter"/>
</dbReference>
<proteinExistence type="predicted"/>
<dbReference type="KEGG" id="qsa:O6P43_032293"/>
<dbReference type="AlphaFoldDB" id="A0AAD7KND0"/>
<dbReference type="SUPFAM" id="SSF64182">
    <property type="entry name" value="DHH phosphoesterases"/>
    <property type="match status" value="1"/>
</dbReference>
<dbReference type="EMBL" id="JARAOO010000014">
    <property type="protein sequence ID" value="KAJ7942651.1"/>
    <property type="molecule type" value="Genomic_DNA"/>
</dbReference>
<organism evidence="3 4">
    <name type="scientific">Quillaja saponaria</name>
    <name type="common">Soap bark tree</name>
    <dbReference type="NCBI Taxonomy" id="32244"/>
    <lineage>
        <taxon>Eukaryota</taxon>
        <taxon>Viridiplantae</taxon>
        <taxon>Streptophyta</taxon>
        <taxon>Embryophyta</taxon>
        <taxon>Tracheophyta</taxon>
        <taxon>Spermatophyta</taxon>
        <taxon>Magnoliopsida</taxon>
        <taxon>eudicotyledons</taxon>
        <taxon>Gunneridae</taxon>
        <taxon>Pentapetalae</taxon>
        <taxon>rosids</taxon>
        <taxon>fabids</taxon>
        <taxon>Fabales</taxon>
        <taxon>Quillajaceae</taxon>
        <taxon>Quillaja</taxon>
    </lineage>
</organism>
<evidence type="ECO:0000313" key="4">
    <source>
        <dbReference type="Proteomes" id="UP001163823"/>
    </source>
</evidence>
<dbReference type="InterPro" id="IPR038763">
    <property type="entry name" value="DHH_sf"/>
</dbReference>
<feature type="domain" description="DHHA2" evidence="2">
    <location>
        <begin position="412"/>
        <end position="545"/>
    </location>
</feature>
<dbReference type="Proteomes" id="UP001163823">
    <property type="component" value="Chromosome 14"/>
</dbReference>
<feature type="region of interest" description="Disordered" evidence="1">
    <location>
        <begin position="114"/>
        <end position="137"/>
    </location>
</feature>
<reference evidence="3" key="1">
    <citation type="journal article" date="2023" name="Science">
        <title>Elucidation of the pathway for biosynthesis of saponin adjuvants from the soapbark tree.</title>
        <authorList>
            <person name="Reed J."/>
            <person name="Orme A."/>
            <person name="El-Demerdash A."/>
            <person name="Owen C."/>
            <person name="Martin L.B.B."/>
            <person name="Misra R.C."/>
            <person name="Kikuchi S."/>
            <person name="Rejzek M."/>
            <person name="Martin A.C."/>
            <person name="Harkess A."/>
            <person name="Leebens-Mack J."/>
            <person name="Louveau T."/>
            <person name="Stephenson M.J."/>
            <person name="Osbourn A."/>
        </authorList>
    </citation>
    <scope>NUCLEOTIDE SEQUENCE</scope>
    <source>
        <strain evidence="3">S10</strain>
    </source>
</reference>
<evidence type="ECO:0000313" key="3">
    <source>
        <dbReference type="EMBL" id="KAJ7942651.1"/>
    </source>
</evidence>
<evidence type="ECO:0000259" key="2">
    <source>
        <dbReference type="Pfam" id="PF02833"/>
    </source>
</evidence>
<keyword evidence="4" id="KW-1185">Reference proteome</keyword>
<dbReference type="Gene3D" id="3.90.1640.10">
    <property type="entry name" value="inorganic pyrophosphatase (n-terminal core)"/>
    <property type="match status" value="1"/>
</dbReference>
<dbReference type="Pfam" id="PF02833">
    <property type="entry name" value="DHHA2"/>
    <property type="match status" value="1"/>
</dbReference>
<dbReference type="GO" id="GO:0005737">
    <property type="term" value="C:cytoplasm"/>
    <property type="evidence" value="ECO:0007669"/>
    <property type="project" value="InterPro"/>
</dbReference>
<dbReference type="Gene3D" id="3.10.310.20">
    <property type="entry name" value="DHHA2 domain"/>
    <property type="match status" value="1"/>
</dbReference>
<gene>
    <name evidence="3" type="ORF">O6P43_032293</name>
</gene>
<dbReference type="InterPro" id="IPR004097">
    <property type="entry name" value="DHHA2"/>
</dbReference>
<evidence type="ECO:0000256" key="1">
    <source>
        <dbReference type="SAM" id="MobiDB-lite"/>
    </source>
</evidence>
<name>A0AAD7KND0_QUISA</name>
<dbReference type="InterPro" id="IPR038222">
    <property type="entry name" value="DHHA2_dom_sf"/>
</dbReference>
<sequence length="569" mass="64086">MKSPNGRQEQFIRTREDPFFNGLLRGGDQVPPFDFQVSAGNKNILRSMSDIGDPRHRKVVSDIHEEVSDLPLEDSVSDIVIESSELLSSDKWSKNPKTNSFALLNTQSDLSFNLSDPKDFENGSSPNTSEADQDNHTLALPARPIFEKLYSVNKRKENLSSIPLPESAASFYNGYSPEVEIVELSGSITKLNAYLKARRDDVSAGVPGRFLRAVIGQYASDVGTVASAIMYAFYLNETQKTDQFCTVPIINMKRADLNSHAELKWLLDSCHIDQSSLIFVDEIDLLYYDLYGSLMIVLLNSNKIPKKQEELREAVIEIFNCRKGDTIYPWVANITPGEDCSCCTIIAEKFAEYSPEILTGQGFSRLLLAGILLDTANLSKLQCTSKDKYIATLLINGAGRYGCSGLYQILKYKMYDTSALNVADILRKDLKKWAEKGSRLESQMGMSSVAISFGQLLYRKEMSAQEIKYFQRSEKLQLLVIVSGYNDAQKNFKRELLVSTDSGELLRNLLYFFNLKDSELPLKILNQPGLKDEMKAFEIDKITSRKTIERLMEEFAGISKDHKVCNVFC</sequence>
<comment type="caution">
    <text evidence="3">The sequence shown here is derived from an EMBL/GenBank/DDBJ whole genome shotgun (WGS) entry which is preliminary data.</text>
</comment>
<protein>
    <submittedName>
        <fullName evidence="3">Protein prune like</fullName>
    </submittedName>
</protein>
<dbReference type="PANTHER" id="PTHR12112:SF52">
    <property type="entry name" value="DHHA2 DOMAIN-CONTAINING PROTEIN"/>
    <property type="match status" value="1"/>
</dbReference>